<gene>
    <name evidence="1" type="ORF">MS3_00000349</name>
</gene>
<dbReference type="KEGG" id="shx:MS3_00000349"/>
<reference evidence="1" key="3">
    <citation type="submission" date="2021-06" db="EMBL/GenBank/DDBJ databases">
        <title>Chromosome-level genome assembly for S. haematobium.</title>
        <authorList>
            <person name="Stroehlein A.J."/>
        </authorList>
    </citation>
    <scope>NUCLEOTIDE SEQUENCE</scope>
</reference>
<dbReference type="CTD" id="75576330"/>
<name>A0A922LV44_SCHHA</name>
<keyword evidence="2" id="KW-1185">Reference proteome</keyword>
<dbReference type="EMBL" id="AMPZ03000001">
    <property type="protein sequence ID" value="KAH9594614.1"/>
    <property type="molecule type" value="Genomic_DNA"/>
</dbReference>
<reference evidence="1" key="1">
    <citation type="journal article" date="2012" name="Nat. Genet.">
        <title>Whole-genome sequence of Schistosoma haematobium.</title>
        <authorList>
            <person name="Young N.D."/>
            <person name="Jex A.R."/>
            <person name="Li B."/>
            <person name="Liu S."/>
            <person name="Yang L."/>
            <person name="Xiong Z."/>
            <person name="Li Y."/>
            <person name="Cantacessi C."/>
            <person name="Hall R.S."/>
            <person name="Xu X."/>
            <person name="Chen F."/>
            <person name="Wu X."/>
            <person name="Zerlotini A."/>
            <person name="Oliveira G."/>
            <person name="Hofmann A."/>
            <person name="Zhang G."/>
            <person name="Fang X."/>
            <person name="Kang Y."/>
            <person name="Campbell B.E."/>
            <person name="Loukas A."/>
            <person name="Ranganathan S."/>
            <person name="Rollinson D."/>
            <person name="Rinaldi G."/>
            <person name="Brindley P.J."/>
            <person name="Yang H."/>
            <person name="Wang J."/>
            <person name="Wang J."/>
            <person name="Gasser R.B."/>
        </authorList>
    </citation>
    <scope>NUCLEOTIDE SEQUENCE</scope>
</reference>
<dbReference type="Proteomes" id="UP000471633">
    <property type="component" value="Unassembled WGS sequence"/>
</dbReference>
<organism evidence="1 2">
    <name type="scientific">Schistosoma haematobium</name>
    <name type="common">Blood fluke</name>
    <dbReference type="NCBI Taxonomy" id="6185"/>
    <lineage>
        <taxon>Eukaryota</taxon>
        <taxon>Metazoa</taxon>
        <taxon>Spiralia</taxon>
        <taxon>Lophotrochozoa</taxon>
        <taxon>Platyhelminthes</taxon>
        <taxon>Trematoda</taxon>
        <taxon>Digenea</taxon>
        <taxon>Strigeidida</taxon>
        <taxon>Schistosomatoidea</taxon>
        <taxon>Schistosomatidae</taxon>
        <taxon>Schistosoma</taxon>
    </lineage>
</organism>
<comment type="caution">
    <text evidence="1">The sequence shown here is derived from an EMBL/GenBank/DDBJ whole genome shotgun (WGS) entry which is preliminary data.</text>
</comment>
<evidence type="ECO:0000313" key="2">
    <source>
        <dbReference type="Proteomes" id="UP000471633"/>
    </source>
</evidence>
<sequence length="282" mass="32267">MLGPINLLAGSLYLLHIQRWIRQRPYSHAPVNSACHLHFTFTSRPTDHAALDFGFDCRLTRYEQNCRPTFRSPNTPTRMLSRLTAQPTADTTQDSIRILHACLTFPLFLDFLYPELTPPTITRLVPSISVNLGESWSDHSRPCGRTQSIFWFRMCMAYAWSRSWLLWSLRVPWFNVVLSCVCSVFCSAPPRTQSSDPGYKLLWYGTLTGSTNTARFSRYRSTEKTFGGNSRINDPSLPCQPSRPTIARLPISPTKEISSYRKSEPFLEEGSCSDLLLTRERD</sequence>
<protein>
    <submittedName>
        <fullName evidence="1">Uncharacterized protein</fullName>
    </submittedName>
</protein>
<dbReference type="RefSeq" id="XP_051073683.1">
    <property type="nucleotide sequence ID" value="XM_051208152.1"/>
</dbReference>
<reference evidence="1" key="4">
    <citation type="journal article" date="2022" name="PLoS Pathog.">
        <title>Chromosome-level genome of Schistosoma haematobium underpins genome-wide explorations of molecular variation.</title>
        <authorList>
            <person name="Stroehlein A.J."/>
            <person name="Korhonen P.K."/>
            <person name="Lee V.V."/>
            <person name="Ralph S.A."/>
            <person name="Mentink-Kane M."/>
            <person name="You H."/>
            <person name="McManus D.P."/>
            <person name="Tchuente L.T."/>
            <person name="Stothard J.R."/>
            <person name="Kaur P."/>
            <person name="Dudchenko O."/>
            <person name="Aiden E.L."/>
            <person name="Yang B."/>
            <person name="Yang H."/>
            <person name="Emery A.M."/>
            <person name="Webster B.L."/>
            <person name="Brindley P.J."/>
            <person name="Rollinson D."/>
            <person name="Chang B.C.H."/>
            <person name="Gasser R.B."/>
            <person name="Young N.D."/>
        </authorList>
    </citation>
    <scope>NUCLEOTIDE SEQUENCE</scope>
</reference>
<accession>A0A922LV44</accession>
<proteinExistence type="predicted"/>
<dbReference type="AlphaFoldDB" id="A0A922LV44"/>
<evidence type="ECO:0000313" key="1">
    <source>
        <dbReference type="EMBL" id="KAH9594614.1"/>
    </source>
</evidence>
<reference evidence="1" key="2">
    <citation type="journal article" date="2019" name="Gigascience">
        <title>High-quality Schistosoma haematobium genome achieved by single-molecule and long-range sequencing.</title>
        <authorList>
            <person name="Stroehlein A.J."/>
            <person name="Korhonen P.K."/>
            <person name="Chong T.M."/>
            <person name="Lim Y.L."/>
            <person name="Chan K.G."/>
            <person name="Webster B."/>
            <person name="Rollinson D."/>
            <person name="Brindley P.J."/>
            <person name="Gasser R.B."/>
            <person name="Young N.D."/>
        </authorList>
    </citation>
    <scope>NUCLEOTIDE SEQUENCE</scope>
</reference>
<dbReference type="GeneID" id="75576330"/>